<name>A0A4R3ZU39_9ACTN</name>
<dbReference type="Gene3D" id="3.30.428.10">
    <property type="entry name" value="HIT-like"/>
    <property type="match status" value="1"/>
</dbReference>
<dbReference type="GeneID" id="89529229"/>
<keyword evidence="2" id="KW-0548">Nucleotidyltransferase</keyword>
<dbReference type="PANTHER" id="PTHR42763:SF2">
    <property type="entry name" value="ADP-GLUCOSE PHOSPHORYLASE"/>
    <property type="match status" value="1"/>
</dbReference>
<reference evidence="2 3" key="1">
    <citation type="submission" date="2019-03" db="EMBL/GenBank/DDBJ databases">
        <title>Root nodule microbial communities of legume samples collected from USA, Mexico and Botswana.</title>
        <authorList>
            <person name="Hirsch A."/>
        </authorList>
    </citation>
    <scope>NUCLEOTIDE SEQUENCE [LARGE SCALE GENOMIC DNA]</scope>
    <source>
        <strain evidence="2 3">55</strain>
    </source>
</reference>
<dbReference type="GO" id="GO:0016779">
    <property type="term" value="F:nucleotidyltransferase activity"/>
    <property type="evidence" value="ECO:0007669"/>
    <property type="project" value="UniProtKB-KW"/>
</dbReference>
<dbReference type="Pfam" id="PF16268">
    <property type="entry name" value="DUF4921"/>
    <property type="match status" value="1"/>
</dbReference>
<dbReference type="SUPFAM" id="SSF54197">
    <property type="entry name" value="HIT-like"/>
    <property type="match status" value="1"/>
</dbReference>
<protein>
    <submittedName>
        <fullName evidence="2">Galactose-1-phosphate uridylyltransferase</fullName>
    </submittedName>
</protein>
<dbReference type="PANTHER" id="PTHR42763">
    <property type="entry name" value="ADP-GLUCOSE PHOSPHORYLASE"/>
    <property type="match status" value="1"/>
</dbReference>
<proteinExistence type="predicted"/>
<evidence type="ECO:0000313" key="3">
    <source>
        <dbReference type="Proteomes" id="UP000295805"/>
    </source>
</evidence>
<dbReference type="InterPro" id="IPR053177">
    <property type="entry name" value="ADP-glucose_phosphorylase"/>
</dbReference>
<dbReference type="InterPro" id="IPR036265">
    <property type="entry name" value="HIT-like_sf"/>
</dbReference>
<organism evidence="2 3">
    <name type="scientific">Dietzia cinnamea</name>
    <dbReference type="NCBI Taxonomy" id="321318"/>
    <lineage>
        <taxon>Bacteria</taxon>
        <taxon>Bacillati</taxon>
        <taxon>Actinomycetota</taxon>
        <taxon>Actinomycetes</taxon>
        <taxon>Mycobacteriales</taxon>
        <taxon>Dietziaceae</taxon>
        <taxon>Dietzia</taxon>
    </lineage>
</organism>
<dbReference type="InterPro" id="IPR032576">
    <property type="entry name" value="DUF4921"/>
</dbReference>
<feature type="domain" description="DUF4921" evidence="1">
    <location>
        <begin position="17"/>
        <end position="444"/>
    </location>
</feature>
<dbReference type="RefSeq" id="WP_131885737.1">
    <property type="nucleotide sequence ID" value="NZ_CP143053.1"/>
</dbReference>
<evidence type="ECO:0000259" key="1">
    <source>
        <dbReference type="Pfam" id="PF16268"/>
    </source>
</evidence>
<accession>A0A4R3ZU39</accession>
<gene>
    <name evidence="2" type="ORF">EDD19_10950</name>
</gene>
<dbReference type="Proteomes" id="UP000295805">
    <property type="component" value="Unassembled WGS sequence"/>
</dbReference>
<dbReference type="EMBL" id="SMCX01000009">
    <property type="protein sequence ID" value="TCW23900.1"/>
    <property type="molecule type" value="Genomic_DNA"/>
</dbReference>
<comment type="caution">
    <text evidence="2">The sequence shown here is derived from an EMBL/GenBank/DDBJ whole genome shotgun (WGS) entry which is preliminary data.</text>
</comment>
<evidence type="ECO:0000313" key="2">
    <source>
        <dbReference type="EMBL" id="TCW23900.1"/>
    </source>
</evidence>
<keyword evidence="2" id="KW-0808">Transferase</keyword>
<sequence length="446" mass="48049">MTTTSRPGGPTALLRRMADGTVKQVNPFTGTQVWTVPGRAQRPIEHAPGSVVAVDPAEPEAHCAFCTTRLRETTPEKARLVREGDAWAVLDEVPADRLDATTPEFRLIGNLFEIVSLDYWRSVHGYRIPDRAAAHQAAYLASPAGAEHVRALVRTRIAAAQGDPAVADAMDTAALAEHSESFFGGCHDVVVARRHLVDGATSSDRHASSGELTPEEHEQYVAFTVRAMRGLYRDNPHAAYVSAFQNWLAPAGASFAHLHKQLVAIDEVPAKTSREMAALAREPDLYNTAGIDHAVAEGLVLAANEHAVAVVGVGHRHPALVVYSRSRAGRPWEHSAAELRGVSDLLHACHAATGPLVPSNEEWHTLPPGSAGDDAAMPWRIVLKWRISTPAGFEGATGIHVNTIDPWGLRDRVTPRLARLRAAGRIADMALGAECGDVRGALRYAR</sequence>
<dbReference type="AlphaFoldDB" id="A0A4R3ZU39"/>